<organism evidence="2">
    <name type="scientific">Sesamum calycinum</name>
    <dbReference type="NCBI Taxonomy" id="2727403"/>
    <lineage>
        <taxon>Eukaryota</taxon>
        <taxon>Viridiplantae</taxon>
        <taxon>Streptophyta</taxon>
        <taxon>Embryophyta</taxon>
        <taxon>Tracheophyta</taxon>
        <taxon>Spermatophyta</taxon>
        <taxon>Magnoliopsida</taxon>
        <taxon>eudicotyledons</taxon>
        <taxon>Gunneridae</taxon>
        <taxon>Pentapetalae</taxon>
        <taxon>asterids</taxon>
        <taxon>lamiids</taxon>
        <taxon>Lamiales</taxon>
        <taxon>Pedaliaceae</taxon>
        <taxon>Sesamum</taxon>
    </lineage>
</organism>
<comment type="caution">
    <text evidence="2">The sequence shown here is derived from an EMBL/GenBank/DDBJ whole genome shotgun (WGS) entry which is preliminary data.</text>
</comment>
<reference evidence="2" key="2">
    <citation type="journal article" date="2024" name="Plant">
        <title>Genomic evolution and insights into agronomic trait innovations of Sesamum species.</title>
        <authorList>
            <person name="Miao H."/>
            <person name="Wang L."/>
            <person name="Qu L."/>
            <person name="Liu H."/>
            <person name="Sun Y."/>
            <person name="Le M."/>
            <person name="Wang Q."/>
            <person name="Wei S."/>
            <person name="Zheng Y."/>
            <person name="Lin W."/>
            <person name="Duan Y."/>
            <person name="Cao H."/>
            <person name="Xiong S."/>
            <person name="Wang X."/>
            <person name="Wei L."/>
            <person name="Li C."/>
            <person name="Ma Q."/>
            <person name="Ju M."/>
            <person name="Zhao R."/>
            <person name="Li G."/>
            <person name="Mu C."/>
            <person name="Tian Q."/>
            <person name="Mei H."/>
            <person name="Zhang T."/>
            <person name="Gao T."/>
            <person name="Zhang H."/>
        </authorList>
    </citation>
    <scope>NUCLEOTIDE SEQUENCE</scope>
    <source>
        <strain evidence="2">KEN8</strain>
    </source>
</reference>
<dbReference type="InterPro" id="IPR036397">
    <property type="entry name" value="RNaseH_sf"/>
</dbReference>
<evidence type="ECO:0000313" key="2">
    <source>
        <dbReference type="EMBL" id="KAL0367965.1"/>
    </source>
</evidence>
<dbReference type="PANTHER" id="PTHR47723:SF19">
    <property type="entry name" value="POLYNUCLEOTIDYL TRANSFERASE, RIBONUCLEASE H-LIKE SUPERFAMILY PROTEIN"/>
    <property type="match status" value="1"/>
</dbReference>
<dbReference type="InterPro" id="IPR053151">
    <property type="entry name" value="RNase_H-like"/>
</dbReference>
<dbReference type="GO" id="GO:0003676">
    <property type="term" value="F:nucleic acid binding"/>
    <property type="evidence" value="ECO:0007669"/>
    <property type="project" value="InterPro"/>
</dbReference>
<accession>A0AAW2QJN6</accession>
<sequence length="198" mass="21660">MEGKSVEPSQVSVFAARYLESYLSQINASSQCASSVSFGSWSAPLLDFVKINFDGEVFAAERAMGIGVVARNPQGQCTAWLAQHVNHVGDGESAEAWAAREAIQLAVQKDWRSVVIEGDCAPLIQKLDSRVRDFSSIGPIVYEILSFVECFLHCHFNWVQRSGNEVAHFLAQTTTSYVEGDSIVPPSVLDLLSADFDL</sequence>
<dbReference type="InterPro" id="IPR012337">
    <property type="entry name" value="RNaseH-like_sf"/>
</dbReference>
<gene>
    <name evidence="2" type="ORF">Scaly_1015400</name>
</gene>
<evidence type="ECO:0000259" key="1">
    <source>
        <dbReference type="Pfam" id="PF13456"/>
    </source>
</evidence>
<dbReference type="InterPro" id="IPR044730">
    <property type="entry name" value="RNase_H-like_dom_plant"/>
</dbReference>
<dbReference type="PANTHER" id="PTHR47723">
    <property type="entry name" value="OS05G0353850 PROTEIN"/>
    <property type="match status" value="1"/>
</dbReference>
<reference evidence="2" key="1">
    <citation type="submission" date="2020-06" db="EMBL/GenBank/DDBJ databases">
        <authorList>
            <person name="Li T."/>
            <person name="Hu X."/>
            <person name="Zhang T."/>
            <person name="Song X."/>
            <person name="Zhang H."/>
            <person name="Dai N."/>
            <person name="Sheng W."/>
            <person name="Hou X."/>
            <person name="Wei L."/>
        </authorList>
    </citation>
    <scope>NUCLEOTIDE SEQUENCE</scope>
    <source>
        <strain evidence="2">KEN8</strain>
        <tissue evidence="2">Leaf</tissue>
    </source>
</reference>
<dbReference type="GO" id="GO:0004523">
    <property type="term" value="F:RNA-DNA hybrid ribonuclease activity"/>
    <property type="evidence" value="ECO:0007669"/>
    <property type="project" value="InterPro"/>
</dbReference>
<feature type="domain" description="RNase H type-1" evidence="1">
    <location>
        <begin position="52"/>
        <end position="172"/>
    </location>
</feature>
<protein>
    <recommendedName>
        <fullName evidence="1">RNase H type-1 domain-containing protein</fullName>
    </recommendedName>
</protein>
<dbReference type="CDD" id="cd06222">
    <property type="entry name" value="RNase_H_like"/>
    <property type="match status" value="1"/>
</dbReference>
<dbReference type="SUPFAM" id="SSF53098">
    <property type="entry name" value="Ribonuclease H-like"/>
    <property type="match status" value="1"/>
</dbReference>
<dbReference type="Pfam" id="PF13456">
    <property type="entry name" value="RVT_3"/>
    <property type="match status" value="1"/>
</dbReference>
<proteinExistence type="predicted"/>
<dbReference type="Gene3D" id="3.30.420.10">
    <property type="entry name" value="Ribonuclease H-like superfamily/Ribonuclease H"/>
    <property type="match status" value="1"/>
</dbReference>
<dbReference type="InterPro" id="IPR002156">
    <property type="entry name" value="RNaseH_domain"/>
</dbReference>
<dbReference type="AlphaFoldDB" id="A0AAW2QJN6"/>
<name>A0AAW2QJN6_9LAMI</name>
<dbReference type="EMBL" id="JACGWM010000006">
    <property type="protein sequence ID" value="KAL0367965.1"/>
    <property type="molecule type" value="Genomic_DNA"/>
</dbReference>